<comment type="catalytic activity">
    <reaction evidence="4 6">
        <text>glucuronate acceptor + UDP-alpha-D-glucuronate = acceptor beta-D-glucuronoside + UDP + H(+)</text>
        <dbReference type="Rhea" id="RHEA:21032"/>
        <dbReference type="ChEBI" id="CHEBI:15378"/>
        <dbReference type="ChEBI" id="CHEBI:58052"/>
        <dbReference type="ChEBI" id="CHEBI:58223"/>
        <dbReference type="ChEBI" id="CHEBI:132367"/>
        <dbReference type="ChEBI" id="CHEBI:132368"/>
        <dbReference type="EC" id="2.4.1.17"/>
    </reaction>
</comment>
<name>A0A0M3J4X9_ANISI</name>
<evidence type="ECO:0000256" key="5">
    <source>
        <dbReference type="RuleBase" id="RU003718"/>
    </source>
</evidence>
<dbReference type="CDD" id="cd03784">
    <property type="entry name" value="GT1_Gtf-like"/>
    <property type="match status" value="1"/>
</dbReference>
<evidence type="ECO:0000256" key="2">
    <source>
        <dbReference type="ARBA" id="ARBA00022676"/>
    </source>
</evidence>
<gene>
    <name evidence="7" type="ORF">ASIM_LOCUS2461</name>
</gene>
<dbReference type="InterPro" id="IPR050271">
    <property type="entry name" value="UDP-glycosyltransferase"/>
</dbReference>
<dbReference type="EMBL" id="UYRR01003310">
    <property type="protein sequence ID" value="VDK19990.1"/>
    <property type="molecule type" value="Genomic_DNA"/>
</dbReference>
<keyword evidence="3 5" id="KW-0808">Transferase</keyword>
<dbReference type="Proteomes" id="UP000267096">
    <property type="component" value="Unassembled WGS sequence"/>
</dbReference>
<comment type="similarity">
    <text evidence="1 5">Belongs to the UDP-glycosyltransferase family.</text>
</comment>
<dbReference type="PROSITE" id="PS00375">
    <property type="entry name" value="UDPGT"/>
    <property type="match status" value="1"/>
</dbReference>
<dbReference type="GO" id="GO:0016020">
    <property type="term" value="C:membrane"/>
    <property type="evidence" value="ECO:0007669"/>
    <property type="project" value="UniProtKB-SubCell"/>
</dbReference>
<dbReference type="GO" id="GO:0015020">
    <property type="term" value="F:glucuronosyltransferase activity"/>
    <property type="evidence" value="ECO:0007669"/>
    <property type="project" value="UniProtKB-EC"/>
</dbReference>
<dbReference type="OrthoDB" id="5835829at2759"/>
<dbReference type="FunFam" id="3.40.50.2000:FF:000021">
    <property type="entry name" value="UDP-glucuronosyltransferase"/>
    <property type="match status" value="1"/>
</dbReference>
<proteinExistence type="inferred from homology"/>
<dbReference type="Gene3D" id="3.40.50.2000">
    <property type="entry name" value="Glycogen Phosphorylase B"/>
    <property type="match status" value="1"/>
</dbReference>
<dbReference type="InterPro" id="IPR002213">
    <property type="entry name" value="UDP_glucos_trans"/>
</dbReference>
<dbReference type="SUPFAM" id="SSF53756">
    <property type="entry name" value="UDP-Glycosyltransferase/glycogen phosphorylase"/>
    <property type="match status" value="1"/>
</dbReference>
<dbReference type="Pfam" id="PF00201">
    <property type="entry name" value="UDPGT"/>
    <property type="match status" value="1"/>
</dbReference>
<dbReference type="EC" id="2.4.1.17" evidence="6"/>
<sequence>MTYGERWKNMLSYATTTLGYELLGSRYTNYEGAAPGFSIEVKDSDEISNRLQLITSVVPIMLNIACTYWKNVKPFVMLDSGNDVMIFQSVLPKSVFAFVNSEEFFEYPRPISHKTIFIGGIGVKKAKPLNEEYKEIMNNANGPVVLVSFGSVAKSAEMPLHIRNVFIETFTRLPEVTFIWKYETSVADDIVANLTNVITKKWVPQTDLLAHPKLRAFLTHAGQNSVTESIHAGVPMVCIPLYGDQQRNGKIAEKKNVAVVLDKRALHADLLTEAIRNVLYNGTRELSEEKLH</sequence>
<reference evidence="9" key="1">
    <citation type="submission" date="2017-02" db="UniProtKB">
        <authorList>
            <consortium name="WormBaseParasite"/>
        </authorList>
    </citation>
    <scope>IDENTIFICATION</scope>
</reference>
<reference evidence="7 8" key="2">
    <citation type="submission" date="2018-11" db="EMBL/GenBank/DDBJ databases">
        <authorList>
            <consortium name="Pathogen Informatics"/>
        </authorList>
    </citation>
    <scope>NUCLEOTIDE SEQUENCE [LARGE SCALE GENOMIC DNA]</scope>
</reference>
<dbReference type="PANTHER" id="PTHR48043">
    <property type="entry name" value="EG:EG0003.4 PROTEIN-RELATED"/>
    <property type="match status" value="1"/>
</dbReference>
<evidence type="ECO:0000256" key="1">
    <source>
        <dbReference type="ARBA" id="ARBA00009995"/>
    </source>
</evidence>
<evidence type="ECO:0000313" key="7">
    <source>
        <dbReference type="EMBL" id="VDK19990.1"/>
    </source>
</evidence>
<evidence type="ECO:0000256" key="6">
    <source>
        <dbReference type="RuleBase" id="RU362059"/>
    </source>
</evidence>
<organism evidence="9">
    <name type="scientific">Anisakis simplex</name>
    <name type="common">Herring worm</name>
    <dbReference type="NCBI Taxonomy" id="6269"/>
    <lineage>
        <taxon>Eukaryota</taxon>
        <taxon>Metazoa</taxon>
        <taxon>Ecdysozoa</taxon>
        <taxon>Nematoda</taxon>
        <taxon>Chromadorea</taxon>
        <taxon>Rhabditida</taxon>
        <taxon>Spirurina</taxon>
        <taxon>Ascaridomorpha</taxon>
        <taxon>Ascaridoidea</taxon>
        <taxon>Anisakidae</taxon>
        <taxon>Anisakis</taxon>
        <taxon>Anisakis simplex complex</taxon>
    </lineage>
</organism>
<evidence type="ECO:0000256" key="4">
    <source>
        <dbReference type="ARBA" id="ARBA00047475"/>
    </source>
</evidence>
<accession>A0A0M3J4X9</accession>
<protein>
    <recommendedName>
        <fullName evidence="6">UDP-glucuronosyltransferase</fullName>
        <ecNumber evidence="6">2.4.1.17</ecNumber>
    </recommendedName>
</protein>
<comment type="subcellular location">
    <subcellularLocation>
        <location evidence="6">Membrane</location>
        <topology evidence="6">Single-pass membrane protein</topology>
    </subcellularLocation>
</comment>
<dbReference type="InterPro" id="IPR035595">
    <property type="entry name" value="UDP_glycos_trans_CS"/>
</dbReference>
<dbReference type="PANTHER" id="PTHR48043:SF145">
    <property type="entry name" value="FI06409P-RELATED"/>
    <property type="match status" value="1"/>
</dbReference>
<keyword evidence="2 5" id="KW-0328">Glycosyltransferase</keyword>
<dbReference type="AlphaFoldDB" id="A0A0M3J4X9"/>
<keyword evidence="8" id="KW-1185">Reference proteome</keyword>
<evidence type="ECO:0000313" key="9">
    <source>
        <dbReference type="WBParaSite" id="ASIM_0000260401-mRNA-1"/>
    </source>
</evidence>
<evidence type="ECO:0000256" key="3">
    <source>
        <dbReference type="ARBA" id="ARBA00022679"/>
    </source>
</evidence>
<dbReference type="WBParaSite" id="ASIM_0000260401-mRNA-1">
    <property type="protein sequence ID" value="ASIM_0000260401-mRNA-1"/>
    <property type="gene ID" value="ASIM_0000260401"/>
</dbReference>
<evidence type="ECO:0000313" key="8">
    <source>
        <dbReference type="Proteomes" id="UP000267096"/>
    </source>
</evidence>